<dbReference type="EMBL" id="RYZW01000075">
    <property type="protein sequence ID" value="TDZ53050.1"/>
    <property type="molecule type" value="Genomic_DNA"/>
</dbReference>
<feature type="compositionally biased region" description="Acidic residues" evidence="1">
    <location>
        <begin position="33"/>
        <end position="42"/>
    </location>
</feature>
<evidence type="ECO:0000313" key="2">
    <source>
        <dbReference type="EMBL" id="TDZ53050.1"/>
    </source>
</evidence>
<sequence>MYREFYSCNRVAREVVRDSLEPKADPKDKLDKEAEEEETEKEAEDKAKKDRRRRRRFVPLLRPGHIVPGAVFGRDCAERPPPQFGPAPGENRFSHLDSVYRCAPQCSDIGPVVEHHPEELYIQLVPQNSVQKASLIFSEDGSIGASLHEQTVYLHRYFMVNIVPALHQCVEKCLAIEQVTSPLATVRHLSSQSFWAIQTRRQKKFEAFDVPFRLVRRLEKPDKSRLKDPLNILL</sequence>
<evidence type="ECO:0000313" key="3">
    <source>
        <dbReference type="Proteomes" id="UP000295703"/>
    </source>
</evidence>
<feature type="region of interest" description="Disordered" evidence="1">
    <location>
        <begin position="17"/>
        <end position="51"/>
    </location>
</feature>
<name>A0A4R8RCP6_COLTR</name>
<evidence type="ECO:0000256" key="1">
    <source>
        <dbReference type="SAM" id="MobiDB-lite"/>
    </source>
</evidence>
<feature type="compositionally biased region" description="Basic and acidic residues" evidence="1">
    <location>
        <begin position="17"/>
        <end position="32"/>
    </location>
</feature>
<gene>
    <name evidence="2" type="ORF">CTRI78_v007274</name>
</gene>
<dbReference type="AlphaFoldDB" id="A0A4R8RCP6"/>
<accession>A0A4R8RCP6</accession>
<comment type="caution">
    <text evidence="2">The sequence shown here is derived from an EMBL/GenBank/DDBJ whole genome shotgun (WGS) entry which is preliminary data.</text>
</comment>
<keyword evidence="3" id="KW-1185">Reference proteome</keyword>
<organism evidence="2 3">
    <name type="scientific">Colletotrichum trifolii</name>
    <dbReference type="NCBI Taxonomy" id="5466"/>
    <lineage>
        <taxon>Eukaryota</taxon>
        <taxon>Fungi</taxon>
        <taxon>Dikarya</taxon>
        <taxon>Ascomycota</taxon>
        <taxon>Pezizomycotina</taxon>
        <taxon>Sordariomycetes</taxon>
        <taxon>Hypocreomycetidae</taxon>
        <taxon>Glomerellales</taxon>
        <taxon>Glomerellaceae</taxon>
        <taxon>Colletotrichum</taxon>
        <taxon>Colletotrichum orbiculare species complex</taxon>
    </lineage>
</organism>
<protein>
    <submittedName>
        <fullName evidence="2">Uncharacterized protein</fullName>
    </submittedName>
</protein>
<reference evidence="2 3" key="1">
    <citation type="submission" date="2018-12" db="EMBL/GenBank/DDBJ databases">
        <title>Genome sequence and assembly of Colletotrichum trifolii.</title>
        <authorList>
            <person name="Gan P."/>
            <person name="Shirasu K."/>
        </authorList>
    </citation>
    <scope>NUCLEOTIDE SEQUENCE [LARGE SCALE GENOMIC DNA]</scope>
    <source>
        <strain evidence="2 3">543-2</strain>
    </source>
</reference>
<dbReference type="Proteomes" id="UP000295703">
    <property type="component" value="Unassembled WGS sequence"/>
</dbReference>
<proteinExistence type="predicted"/>